<organism evidence="1 2">
    <name type="scientific">Glossina austeni</name>
    <name type="common">Savannah tsetse fly</name>
    <dbReference type="NCBI Taxonomy" id="7395"/>
    <lineage>
        <taxon>Eukaryota</taxon>
        <taxon>Metazoa</taxon>
        <taxon>Ecdysozoa</taxon>
        <taxon>Arthropoda</taxon>
        <taxon>Hexapoda</taxon>
        <taxon>Insecta</taxon>
        <taxon>Pterygota</taxon>
        <taxon>Neoptera</taxon>
        <taxon>Endopterygota</taxon>
        <taxon>Diptera</taxon>
        <taxon>Brachycera</taxon>
        <taxon>Muscomorpha</taxon>
        <taxon>Hippoboscoidea</taxon>
        <taxon>Glossinidae</taxon>
        <taxon>Glossina</taxon>
    </lineage>
</organism>
<accession>A0A1A9UV04</accession>
<keyword evidence="2" id="KW-1185">Reference proteome</keyword>
<dbReference type="VEuPathDB" id="VectorBase:GAUT016438"/>
<protein>
    <submittedName>
        <fullName evidence="1">Uncharacterized protein</fullName>
    </submittedName>
</protein>
<dbReference type="AlphaFoldDB" id="A0A1A9UV04"/>
<dbReference type="EnsemblMetazoa" id="GAUT016438-RA">
    <property type="protein sequence ID" value="GAUT016438-PA"/>
    <property type="gene ID" value="GAUT016438"/>
</dbReference>
<proteinExistence type="predicted"/>
<evidence type="ECO:0000313" key="1">
    <source>
        <dbReference type="EnsemblMetazoa" id="GAUT016438-PA"/>
    </source>
</evidence>
<evidence type="ECO:0000313" key="2">
    <source>
        <dbReference type="Proteomes" id="UP000078200"/>
    </source>
</evidence>
<name>A0A1A9UV04_GLOAU</name>
<dbReference type="Proteomes" id="UP000078200">
    <property type="component" value="Unassembled WGS sequence"/>
</dbReference>
<sequence length="111" mass="13259">MHITNKIKHIIIIIKETSKKAKNELKRILDARHLIKRLYKNLSSLVNGRYYCCRYFSDCIYFVLTPLIRPVAYRGESFRLYATHNCKWKSCYRTEKLPENLNTSDLFIAKI</sequence>
<reference evidence="1" key="1">
    <citation type="submission" date="2020-05" db="UniProtKB">
        <authorList>
            <consortium name="EnsemblMetazoa"/>
        </authorList>
    </citation>
    <scope>IDENTIFICATION</scope>
    <source>
        <strain evidence="1">TTRI</strain>
    </source>
</reference>